<evidence type="ECO:0000256" key="1">
    <source>
        <dbReference type="SAM" id="SignalP"/>
    </source>
</evidence>
<organism evidence="2 3">
    <name type="scientific">Nonlabens ulvanivorans</name>
    <name type="common">Persicivirga ulvanivorans</name>
    <dbReference type="NCBI Taxonomy" id="906888"/>
    <lineage>
        <taxon>Bacteria</taxon>
        <taxon>Pseudomonadati</taxon>
        <taxon>Bacteroidota</taxon>
        <taxon>Flavobacteriia</taxon>
        <taxon>Flavobacteriales</taxon>
        <taxon>Flavobacteriaceae</taxon>
        <taxon>Nonlabens</taxon>
    </lineage>
</organism>
<evidence type="ECO:0000313" key="3">
    <source>
        <dbReference type="Proteomes" id="UP000028980"/>
    </source>
</evidence>
<feature type="chain" id="PRO_5001756579" evidence="1">
    <location>
        <begin position="20"/>
        <end position="549"/>
    </location>
</feature>
<keyword evidence="1" id="KW-0732">Signal</keyword>
<gene>
    <name evidence="2" type="ORF">JCM19296_586</name>
</gene>
<sequence>MKKLLFTLLITVISFQAHAQMQVGNVTLDFGPKITAKKGDVTYIAGEKNGTIYTLARQKKMFYVQTFESGSNKFLKSKQIKFDKINGGKVTIEDLAIIDGEVFLFGSYYDKKAKKSVFAAYSIDEKLVLGKPKTVLAVDVPKRSQKGGAFFFEPSYDGVNYLVMHVGIFERDEKLRYEIALLDKTLAAVHNEAVDLQFKDRKDLEFSLDDFEVNEKGDIFVVVSDSYRNKAKKTTETNLTVHAYYASKGYAKEDIDIDLKGKKVLNCNVINTADGRLQLIGFYSNLRKSGRADWRLEGIFDVAVETSDNSVVKETFNEFSVETKTKLIGERRAKKGKDLKPFYRITHLIERENGGVIVLSEWYTTYVGNTSGIGPLAFTPITYSTNEIIVTALNQDGTMDWSNVVPKEQQVTVTQFSIGLAGGMTNGSVSVGVGVLFPLAILGEGPEYLSSVALYENGKLSLLVNDDPKNIGTTDIDDVRKVRNIKKMIPVIFTFDDSTGDMERIDPTDYEKNQLVVRPSVTYQKGAGKYLIYGSNKKGAHLGTLTITK</sequence>
<dbReference type="EMBL" id="BBLG01000001">
    <property type="protein sequence ID" value="GAK75008.1"/>
    <property type="molecule type" value="Genomic_DNA"/>
</dbReference>
<name>A0A081D7W2_NONUL</name>
<feature type="signal peptide" evidence="1">
    <location>
        <begin position="1"/>
        <end position="19"/>
    </location>
</feature>
<reference evidence="2 3" key="1">
    <citation type="journal article" date="2014" name="Genome Announc.">
        <title>Draft Genome Sequences of Marine Flavobacterium Nonlabens Strains NR17, NR24, NR27, NR32, NR33, and Ara13.</title>
        <authorList>
            <person name="Nakanishi M."/>
            <person name="Meirelles P."/>
            <person name="Suzuki R."/>
            <person name="Takatani N."/>
            <person name="Mino S."/>
            <person name="Suda W."/>
            <person name="Oshima K."/>
            <person name="Hattori M."/>
            <person name="Ohkuma M."/>
            <person name="Hosokawa M."/>
            <person name="Miyashita K."/>
            <person name="Thompson F.L."/>
            <person name="Niwa A."/>
            <person name="Sawabe T."/>
            <person name="Sawabe T."/>
        </authorList>
    </citation>
    <scope>NUCLEOTIDE SEQUENCE [LARGE SCALE GENOMIC DNA]</scope>
    <source>
        <strain evidence="3">JCM19296</strain>
    </source>
</reference>
<protein>
    <submittedName>
        <fullName evidence="2">Uncharacterized protein</fullName>
    </submittedName>
</protein>
<dbReference type="Proteomes" id="UP000028980">
    <property type="component" value="Unassembled WGS sequence"/>
</dbReference>
<proteinExistence type="predicted"/>
<comment type="caution">
    <text evidence="2">The sequence shown here is derived from an EMBL/GenBank/DDBJ whole genome shotgun (WGS) entry which is preliminary data.</text>
</comment>
<dbReference type="AlphaFoldDB" id="A0A081D7W2"/>
<evidence type="ECO:0000313" key="2">
    <source>
        <dbReference type="EMBL" id="GAK75008.1"/>
    </source>
</evidence>
<accession>A0A081D7W2</accession>